<dbReference type="GO" id="GO:0072657">
    <property type="term" value="P:protein localization to membrane"/>
    <property type="evidence" value="ECO:0007669"/>
    <property type="project" value="TreeGrafter"/>
</dbReference>
<dbReference type="VEuPathDB" id="TriTrypDB:BSAL_45750"/>
<keyword evidence="4" id="KW-0732">Signal</keyword>
<dbReference type="GO" id="GO:0005737">
    <property type="term" value="C:cytoplasm"/>
    <property type="evidence" value="ECO:0007669"/>
    <property type="project" value="UniProtKB-ARBA"/>
</dbReference>
<name>A0A0S4JTM2_BODSA</name>
<comment type="similarity">
    <text evidence="2 7">Belongs to the nonaspanin (TM9SF) (TC 9.A.2) family.</text>
</comment>
<feature type="transmembrane region" description="Helical" evidence="7">
    <location>
        <begin position="20"/>
        <end position="42"/>
    </location>
</feature>
<keyword evidence="5 7" id="KW-1133">Transmembrane helix</keyword>
<organism evidence="8 9">
    <name type="scientific">Bodo saltans</name>
    <name type="common">Flagellated protozoan</name>
    <dbReference type="NCBI Taxonomy" id="75058"/>
    <lineage>
        <taxon>Eukaryota</taxon>
        <taxon>Discoba</taxon>
        <taxon>Euglenozoa</taxon>
        <taxon>Kinetoplastea</taxon>
        <taxon>Metakinetoplastina</taxon>
        <taxon>Eubodonida</taxon>
        <taxon>Bodonidae</taxon>
        <taxon>Bodo</taxon>
    </lineage>
</organism>
<gene>
    <name evidence="8" type="ORF">BSAL_45750</name>
</gene>
<keyword evidence="9" id="KW-1185">Reference proteome</keyword>
<keyword evidence="6 7" id="KW-0472">Membrane</keyword>
<dbReference type="InterPro" id="IPR004240">
    <property type="entry name" value="EMP70"/>
</dbReference>
<dbReference type="PANTHER" id="PTHR10766:SF111">
    <property type="entry name" value="TRANSMEMBRANE 9 SUPERFAMILY MEMBER 2"/>
    <property type="match status" value="1"/>
</dbReference>
<evidence type="ECO:0000256" key="6">
    <source>
        <dbReference type="ARBA" id="ARBA00023136"/>
    </source>
</evidence>
<evidence type="ECO:0000313" key="8">
    <source>
        <dbReference type="EMBL" id="CUG93935.1"/>
    </source>
</evidence>
<feature type="transmembrane region" description="Helical" evidence="7">
    <location>
        <begin position="49"/>
        <end position="75"/>
    </location>
</feature>
<evidence type="ECO:0000256" key="3">
    <source>
        <dbReference type="ARBA" id="ARBA00022692"/>
    </source>
</evidence>
<evidence type="ECO:0000256" key="4">
    <source>
        <dbReference type="ARBA" id="ARBA00022729"/>
    </source>
</evidence>
<sequence length="103" mass="11637">VALTSVIMVYYMLCYENHQWWWTAFAAPGGLGAPLFAYAVYYNKPQSDFIFLELVLVVYALAAGSIGVLSALLFVHKMYLSATLVGEKSELDDTFCLLDRKRR</sequence>
<dbReference type="PANTHER" id="PTHR10766">
    <property type="entry name" value="TRANSMEMBRANE 9 SUPERFAMILY PROTEIN"/>
    <property type="match status" value="1"/>
</dbReference>
<reference evidence="9" key="1">
    <citation type="submission" date="2015-09" db="EMBL/GenBank/DDBJ databases">
        <authorList>
            <consortium name="Pathogen Informatics"/>
        </authorList>
    </citation>
    <scope>NUCLEOTIDE SEQUENCE [LARGE SCALE GENOMIC DNA]</scope>
    <source>
        <strain evidence="9">Lake Konstanz</strain>
    </source>
</reference>
<dbReference type="Pfam" id="PF02990">
    <property type="entry name" value="EMP70"/>
    <property type="match status" value="1"/>
</dbReference>
<proteinExistence type="inferred from homology"/>
<keyword evidence="3 7" id="KW-0812">Transmembrane</keyword>
<evidence type="ECO:0000256" key="1">
    <source>
        <dbReference type="ARBA" id="ARBA00004141"/>
    </source>
</evidence>
<evidence type="ECO:0000313" key="9">
    <source>
        <dbReference type="Proteomes" id="UP000051952"/>
    </source>
</evidence>
<protein>
    <recommendedName>
        <fullName evidence="7">Transmembrane 9 superfamily member</fullName>
    </recommendedName>
</protein>
<evidence type="ECO:0000256" key="7">
    <source>
        <dbReference type="RuleBase" id="RU363079"/>
    </source>
</evidence>
<dbReference type="EMBL" id="CYKH01002209">
    <property type="protein sequence ID" value="CUG93935.1"/>
    <property type="molecule type" value="Genomic_DNA"/>
</dbReference>
<dbReference type="Proteomes" id="UP000051952">
    <property type="component" value="Unassembled WGS sequence"/>
</dbReference>
<comment type="subcellular location">
    <subcellularLocation>
        <location evidence="1">Membrane</location>
        <topology evidence="1">Multi-pass membrane protein</topology>
    </subcellularLocation>
</comment>
<evidence type="ECO:0000256" key="2">
    <source>
        <dbReference type="ARBA" id="ARBA00005227"/>
    </source>
</evidence>
<accession>A0A0S4JTM2</accession>
<comment type="caution">
    <text evidence="7">Lacks conserved residue(s) required for the propagation of feature annotation.</text>
</comment>
<feature type="non-terminal residue" evidence="8">
    <location>
        <position position="1"/>
    </location>
</feature>
<evidence type="ECO:0000256" key="5">
    <source>
        <dbReference type="ARBA" id="ARBA00022989"/>
    </source>
</evidence>
<dbReference type="AlphaFoldDB" id="A0A0S4JTM2"/>
<dbReference type="GO" id="GO:0016020">
    <property type="term" value="C:membrane"/>
    <property type="evidence" value="ECO:0007669"/>
    <property type="project" value="UniProtKB-SubCell"/>
</dbReference>